<feature type="transmembrane region" description="Helical" evidence="6">
    <location>
        <begin position="65"/>
        <end position="81"/>
    </location>
</feature>
<sequence length="325" mass="34789">MASQSGGCATAGRRHRRAVTDARPGGGAHFFDAKVLVPFTIVTFIWGSTWLVIRDQVSDVPASWSVTYRFLIAAAAMFLLARIRRVPLWLGWPGMAFAAFLGVMQFVLNFNLVYRAEMHLTSGLVAMLYALLLVPNSLLSWVAFREAVSRPFILGSFIAICGIALLFLHEYRMSGVAPDQVLLGMALGIGGTLAASVANVMQGSGIARRLPMASTLAWGMLLGGLADAVVAWALHGPPVIDTRPTYLAGVLYLAIAGSVVTFPLYYRLIQRLGAGRAAYSSVLIPIIAMLLSTLFEGYRWSPLALAGAALALLGMVVAMRAKTAS</sequence>
<evidence type="ECO:0000256" key="2">
    <source>
        <dbReference type="ARBA" id="ARBA00007362"/>
    </source>
</evidence>
<evidence type="ECO:0000256" key="5">
    <source>
        <dbReference type="ARBA" id="ARBA00023136"/>
    </source>
</evidence>
<dbReference type="InterPro" id="IPR037185">
    <property type="entry name" value="EmrE-like"/>
</dbReference>
<evidence type="ECO:0000256" key="4">
    <source>
        <dbReference type="ARBA" id="ARBA00022989"/>
    </source>
</evidence>
<feature type="transmembrane region" description="Helical" evidence="6">
    <location>
        <begin position="181"/>
        <end position="201"/>
    </location>
</feature>
<feature type="transmembrane region" description="Helical" evidence="6">
    <location>
        <begin position="88"/>
        <end position="108"/>
    </location>
</feature>
<protein>
    <submittedName>
        <fullName evidence="8">EamA family transporter</fullName>
    </submittedName>
</protein>
<keyword evidence="9" id="KW-1185">Reference proteome</keyword>
<comment type="similarity">
    <text evidence="2">Belongs to the EamA transporter family.</text>
</comment>
<name>A0A975K8U9_9SPHN</name>
<dbReference type="AlphaFoldDB" id="A0A975K8U9"/>
<evidence type="ECO:0000313" key="9">
    <source>
        <dbReference type="Proteomes" id="UP000681425"/>
    </source>
</evidence>
<feature type="transmembrane region" description="Helical" evidence="6">
    <location>
        <begin position="120"/>
        <end position="144"/>
    </location>
</feature>
<feature type="transmembrane region" description="Helical" evidence="6">
    <location>
        <begin position="246"/>
        <end position="265"/>
    </location>
</feature>
<comment type="subcellular location">
    <subcellularLocation>
        <location evidence="1">Membrane</location>
        <topology evidence="1">Multi-pass membrane protein</topology>
    </subcellularLocation>
</comment>
<dbReference type="Pfam" id="PF00892">
    <property type="entry name" value="EamA"/>
    <property type="match status" value="2"/>
</dbReference>
<dbReference type="Proteomes" id="UP000681425">
    <property type="component" value="Chromosome"/>
</dbReference>
<gene>
    <name evidence="8" type="ORF">KFK14_03265</name>
</gene>
<keyword evidence="4 6" id="KW-1133">Transmembrane helix</keyword>
<feature type="transmembrane region" description="Helical" evidence="6">
    <location>
        <begin position="277"/>
        <end position="295"/>
    </location>
</feature>
<feature type="transmembrane region" description="Helical" evidence="6">
    <location>
        <begin position="35"/>
        <end position="53"/>
    </location>
</feature>
<keyword evidence="5 6" id="KW-0472">Membrane</keyword>
<dbReference type="InterPro" id="IPR050638">
    <property type="entry name" value="AA-Vitamin_Transporters"/>
</dbReference>
<dbReference type="InterPro" id="IPR000620">
    <property type="entry name" value="EamA_dom"/>
</dbReference>
<organism evidence="8 9">
    <name type="scientific">Sphingobium phenoxybenzoativorans</name>
    <dbReference type="NCBI Taxonomy" id="1592790"/>
    <lineage>
        <taxon>Bacteria</taxon>
        <taxon>Pseudomonadati</taxon>
        <taxon>Pseudomonadota</taxon>
        <taxon>Alphaproteobacteria</taxon>
        <taxon>Sphingomonadales</taxon>
        <taxon>Sphingomonadaceae</taxon>
        <taxon>Sphingobium</taxon>
    </lineage>
</organism>
<evidence type="ECO:0000259" key="7">
    <source>
        <dbReference type="Pfam" id="PF00892"/>
    </source>
</evidence>
<dbReference type="KEGG" id="spph:KFK14_03265"/>
<dbReference type="PANTHER" id="PTHR32322:SF2">
    <property type="entry name" value="EAMA DOMAIN-CONTAINING PROTEIN"/>
    <property type="match status" value="1"/>
</dbReference>
<dbReference type="SUPFAM" id="SSF103481">
    <property type="entry name" value="Multidrug resistance efflux transporter EmrE"/>
    <property type="match status" value="2"/>
</dbReference>
<feature type="transmembrane region" description="Helical" evidence="6">
    <location>
        <begin position="301"/>
        <end position="319"/>
    </location>
</feature>
<evidence type="ECO:0000256" key="6">
    <source>
        <dbReference type="SAM" id="Phobius"/>
    </source>
</evidence>
<keyword evidence="3 6" id="KW-0812">Transmembrane</keyword>
<evidence type="ECO:0000256" key="1">
    <source>
        <dbReference type="ARBA" id="ARBA00004141"/>
    </source>
</evidence>
<evidence type="ECO:0000256" key="3">
    <source>
        <dbReference type="ARBA" id="ARBA00022692"/>
    </source>
</evidence>
<evidence type="ECO:0000313" key="8">
    <source>
        <dbReference type="EMBL" id="QUT06499.1"/>
    </source>
</evidence>
<accession>A0A975K8U9</accession>
<dbReference type="EMBL" id="CP073910">
    <property type="protein sequence ID" value="QUT06499.1"/>
    <property type="molecule type" value="Genomic_DNA"/>
</dbReference>
<reference evidence="8" key="1">
    <citation type="submission" date="2021-04" db="EMBL/GenBank/DDBJ databases">
        <title>Isolation of p-tert-butylphenol degrading bacteria Sphingobium phenoxybenzoativorans Tas13 from active sludge.</title>
        <authorList>
            <person name="Li Y."/>
        </authorList>
    </citation>
    <scope>NUCLEOTIDE SEQUENCE</scope>
    <source>
        <strain evidence="8">Tas13</strain>
    </source>
</reference>
<feature type="domain" description="EamA" evidence="7">
    <location>
        <begin position="183"/>
        <end position="318"/>
    </location>
</feature>
<dbReference type="GO" id="GO:0016020">
    <property type="term" value="C:membrane"/>
    <property type="evidence" value="ECO:0007669"/>
    <property type="project" value="UniProtKB-SubCell"/>
</dbReference>
<feature type="transmembrane region" description="Helical" evidence="6">
    <location>
        <begin position="151"/>
        <end position="169"/>
    </location>
</feature>
<feature type="transmembrane region" description="Helical" evidence="6">
    <location>
        <begin position="213"/>
        <end position="234"/>
    </location>
</feature>
<feature type="domain" description="EamA" evidence="7">
    <location>
        <begin position="41"/>
        <end position="167"/>
    </location>
</feature>
<proteinExistence type="inferred from homology"/>
<dbReference type="PANTHER" id="PTHR32322">
    <property type="entry name" value="INNER MEMBRANE TRANSPORTER"/>
    <property type="match status" value="1"/>
</dbReference>